<evidence type="ECO:0000313" key="2">
    <source>
        <dbReference type="EMBL" id="GFA46301.1"/>
    </source>
</evidence>
<reference evidence="2" key="1">
    <citation type="journal article" date="2019" name="Sci. Rep.">
        <title>Draft genome of Tanacetum cinerariifolium, the natural source of mosquito coil.</title>
        <authorList>
            <person name="Yamashiro T."/>
            <person name="Shiraishi A."/>
            <person name="Satake H."/>
            <person name="Nakayama K."/>
        </authorList>
    </citation>
    <scope>NUCLEOTIDE SEQUENCE</scope>
</reference>
<dbReference type="EMBL" id="BKCJ010428457">
    <property type="protein sequence ID" value="GFA46301.1"/>
    <property type="molecule type" value="Genomic_DNA"/>
</dbReference>
<proteinExistence type="predicted"/>
<sequence>MGVNTSFWDVAWCRDVAFKVLVPRLYALEMMKNIDVASKLSHDGLEFSFRRNPRGGVEQDQLELLKERKVIDATLLLKGTTKTRWIKLVPIKINVYVGKVKHDCLHTRVNISRRGIEIESMLCPMCDNAVESSRHLFFSCHFISELMHKITRLWDMDYMEINSFKEWLEWVSFIRLPLKQK</sequence>
<dbReference type="AlphaFoldDB" id="A0A699JNR7"/>
<accession>A0A699JNR7</accession>
<evidence type="ECO:0000259" key="1">
    <source>
        <dbReference type="Pfam" id="PF13966"/>
    </source>
</evidence>
<dbReference type="InterPro" id="IPR026960">
    <property type="entry name" value="RVT-Znf"/>
</dbReference>
<gene>
    <name evidence="2" type="ORF">Tci_618273</name>
</gene>
<feature type="domain" description="Reverse transcriptase zinc-binding" evidence="1">
    <location>
        <begin position="81"/>
        <end position="145"/>
    </location>
</feature>
<comment type="caution">
    <text evidence="2">The sequence shown here is derived from an EMBL/GenBank/DDBJ whole genome shotgun (WGS) entry which is preliminary data.</text>
</comment>
<protein>
    <recommendedName>
        <fullName evidence="1">Reverse transcriptase zinc-binding domain-containing protein</fullName>
    </recommendedName>
</protein>
<name>A0A699JNR7_TANCI</name>
<dbReference type="Pfam" id="PF13966">
    <property type="entry name" value="zf-RVT"/>
    <property type="match status" value="1"/>
</dbReference>
<organism evidence="2">
    <name type="scientific">Tanacetum cinerariifolium</name>
    <name type="common">Dalmatian daisy</name>
    <name type="synonym">Chrysanthemum cinerariifolium</name>
    <dbReference type="NCBI Taxonomy" id="118510"/>
    <lineage>
        <taxon>Eukaryota</taxon>
        <taxon>Viridiplantae</taxon>
        <taxon>Streptophyta</taxon>
        <taxon>Embryophyta</taxon>
        <taxon>Tracheophyta</taxon>
        <taxon>Spermatophyta</taxon>
        <taxon>Magnoliopsida</taxon>
        <taxon>eudicotyledons</taxon>
        <taxon>Gunneridae</taxon>
        <taxon>Pentapetalae</taxon>
        <taxon>asterids</taxon>
        <taxon>campanulids</taxon>
        <taxon>Asterales</taxon>
        <taxon>Asteraceae</taxon>
        <taxon>Asteroideae</taxon>
        <taxon>Anthemideae</taxon>
        <taxon>Anthemidinae</taxon>
        <taxon>Tanacetum</taxon>
    </lineage>
</organism>